<comment type="caution">
    <text evidence="1">The sequence shown here is derived from an EMBL/GenBank/DDBJ whole genome shotgun (WGS) entry which is preliminary data.</text>
</comment>
<dbReference type="Proteomes" id="UP000224003">
    <property type="component" value="Unassembled WGS sequence"/>
</dbReference>
<sequence>MQNKSEVLSEFLKSLRSSFEKEDMNQFNEHLIEFNEWLKGLNEEEKIEIMPIGMREIDLIMNEVEDKKQMYEEIAFDQTKKHGANQKYSQY</sequence>
<gene>
    <name evidence="1" type="ORF">COJ15_30235</name>
</gene>
<name>A0A9X6WIS1_BACTU</name>
<organism evidence="1 2">
    <name type="scientific">Bacillus thuringiensis</name>
    <dbReference type="NCBI Taxonomy" id="1428"/>
    <lineage>
        <taxon>Bacteria</taxon>
        <taxon>Bacillati</taxon>
        <taxon>Bacillota</taxon>
        <taxon>Bacilli</taxon>
        <taxon>Bacillales</taxon>
        <taxon>Bacillaceae</taxon>
        <taxon>Bacillus</taxon>
        <taxon>Bacillus cereus group</taxon>
    </lineage>
</organism>
<dbReference type="AlphaFoldDB" id="A0A9X6WIS1"/>
<proteinExistence type="predicted"/>
<dbReference type="RefSeq" id="WP_098517487.1">
    <property type="nucleotide sequence ID" value="NZ_NUVX01000070.1"/>
</dbReference>
<evidence type="ECO:0000313" key="2">
    <source>
        <dbReference type="Proteomes" id="UP000224003"/>
    </source>
</evidence>
<reference evidence="1 2" key="1">
    <citation type="submission" date="2017-09" db="EMBL/GenBank/DDBJ databases">
        <title>Large-scale bioinformatics analysis of Bacillus genomes uncovers conserved roles of natural products in bacterial physiology.</title>
        <authorList>
            <consortium name="Agbiome Team Llc"/>
            <person name="Bleich R.M."/>
            <person name="Grubbs K.J."/>
            <person name="Santa Maria K.C."/>
            <person name="Allen S.E."/>
            <person name="Farag S."/>
            <person name="Shank E.A."/>
            <person name="Bowers A."/>
        </authorList>
    </citation>
    <scope>NUCLEOTIDE SEQUENCE [LARGE SCALE GENOMIC DNA]</scope>
    <source>
        <strain evidence="1 2">AFS085496</strain>
    </source>
</reference>
<protein>
    <submittedName>
        <fullName evidence="1">Uncharacterized protein</fullName>
    </submittedName>
</protein>
<evidence type="ECO:0000313" key="1">
    <source>
        <dbReference type="EMBL" id="PFJ31014.1"/>
    </source>
</evidence>
<accession>A0A9X6WIS1</accession>
<dbReference type="EMBL" id="NUVX01000070">
    <property type="protein sequence ID" value="PFJ31014.1"/>
    <property type="molecule type" value="Genomic_DNA"/>
</dbReference>